<evidence type="ECO:0000313" key="2">
    <source>
        <dbReference type="Proteomes" id="UP001597286"/>
    </source>
</evidence>
<dbReference type="EMBL" id="JBHUFB010000020">
    <property type="protein sequence ID" value="MFD1814893.1"/>
    <property type="molecule type" value="Genomic_DNA"/>
</dbReference>
<comment type="caution">
    <text evidence="1">The sequence shown here is derived from an EMBL/GenBank/DDBJ whole genome shotgun (WGS) entry which is preliminary data.</text>
</comment>
<accession>A0ABW4P9T4</accession>
<keyword evidence="2" id="KW-1185">Reference proteome</keyword>
<reference evidence="2" key="1">
    <citation type="journal article" date="2019" name="Int. J. Syst. Evol. Microbiol.">
        <title>The Global Catalogue of Microorganisms (GCM) 10K type strain sequencing project: providing services to taxonomists for standard genome sequencing and annotation.</title>
        <authorList>
            <consortium name="The Broad Institute Genomics Platform"/>
            <consortium name="The Broad Institute Genome Sequencing Center for Infectious Disease"/>
            <person name="Wu L."/>
            <person name="Ma J."/>
        </authorList>
    </citation>
    <scope>NUCLEOTIDE SEQUENCE [LARGE SCALE GENOMIC DNA]</scope>
    <source>
        <strain evidence="2">DT72</strain>
    </source>
</reference>
<proteinExistence type="predicted"/>
<dbReference type="Proteomes" id="UP001597286">
    <property type="component" value="Unassembled WGS sequence"/>
</dbReference>
<evidence type="ECO:0000313" key="1">
    <source>
        <dbReference type="EMBL" id="MFD1814893.1"/>
    </source>
</evidence>
<sequence>MTDQPAATEADLIAARVLEVPGVAGLHGGAFGEVATYLPGRRVLGVRLTDPGCAVHIVVGYPHNVVDVADAVHGAVAPLAAGPVVVTVEDVAPANHPTPAAAGDLEGTSR</sequence>
<protein>
    <recommendedName>
        <fullName evidence="3">Asp23/Gls24 family envelope stress response protein</fullName>
    </recommendedName>
</protein>
<organism evidence="1 2">
    <name type="scientific">Rhodococcus gannanensis</name>
    <dbReference type="NCBI Taxonomy" id="1960308"/>
    <lineage>
        <taxon>Bacteria</taxon>
        <taxon>Bacillati</taxon>
        <taxon>Actinomycetota</taxon>
        <taxon>Actinomycetes</taxon>
        <taxon>Mycobacteriales</taxon>
        <taxon>Nocardiaceae</taxon>
        <taxon>Rhodococcus</taxon>
    </lineage>
</organism>
<gene>
    <name evidence="1" type="ORF">ACFSJG_21955</name>
</gene>
<evidence type="ECO:0008006" key="3">
    <source>
        <dbReference type="Google" id="ProtNLM"/>
    </source>
</evidence>
<dbReference type="RefSeq" id="WP_378487356.1">
    <property type="nucleotide sequence ID" value="NZ_JBHUFB010000020.1"/>
</dbReference>
<name>A0ABW4P9T4_9NOCA</name>